<protein>
    <submittedName>
        <fullName evidence="1">Uncharacterized protein DUF4911</fullName>
    </submittedName>
</protein>
<dbReference type="Pfam" id="PF16256">
    <property type="entry name" value="DUF4911"/>
    <property type="match status" value="1"/>
</dbReference>
<organism evidence="1 2">
    <name type="scientific">Halanaerobium saccharolyticum</name>
    <dbReference type="NCBI Taxonomy" id="43595"/>
    <lineage>
        <taxon>Bacteria</taxon>
        <taxon>Bacillati</taxon>
        <taxon>Bacillota</taxon>
        <taxon>Clostridia</taxon>
        <taxon>Halanaerobiales</taxon>
        <taxon>Halanaerobiaceae</taxon>
        <taxon>Halanaerobium</taxon>
    </lineage>
</organism>
<sequence length="78" mass="8992">MKDTLKLRYEVDPEEINFIDMIIKAYEGIGTVNVDHDNPGEIWIDVTEGTRAEVKEVMADLGKKFKVRLISEKKNKLL</sequence>
<name>A0A4R6LUB6_9FIRM</name>
<dbReference type="EMBL" id="SNWX01000006">
    <property type="protein sequence ID" value="TDO92234.1"/>
    <property type="molecule type" value="Genomic_DNA"/>
</dbReference>
<dbReference type="InterPro" id="IPR032587">
    <property type="entry name" value="DUF4911"/>
</dbReference>
<reference evidence="1 2" key="1">
    <citation type="submission" date="2019-03" db="EMBL/GenBank/DDBJ databases">
        <title>Subsurface microbial communities from deep shales in Ohio and West Virginia, USA.</title>
        <authorList>
            <person name="Wrighton K."/>
        </authorList>
    </citation>
    <scope>NUCLEOTIDE SEQUENCE [LARGE SCALE GENOMIC DNA]</scope>
    <source>
        <strain evidence="1 2">MA284_T2</strain>
    </source>
</reference>
<evidence type="ECO:0000313" key="1">
    <source>
        <dbReference type="EMBL" id="TDO92234.1"/>
    </source>
</evidence>
<accession>A0A4R6LUB6</accession>
<comment type="caution">
    <text evidence="1">The sequence shown here is derived from an EMBL/GenBank/DDBJ whole genome shotgun (WGS) entry which is preliminary data.</text>
</comment>
<proteinExistence type="predicted"/>
<dbReference type="AlphaFoldDB" id="A0A4R6LUB6"/>
<gene>
    <name evidence="1" type="ORF">DFR79_10646</name>
</gene>
<dbReference type="Proteomes" id="UP000295064">
    <property type="component" value="Unassembled WGS sequence"/>
</dbReference>
<evidence type="ECO:0000313" key="2">
    <source>
        <dbReference type="Proteomes" id="UP000295064"/>
    </source>
</evidence>
<dbReference type="OrthoDB" id="1725982at2"/>
<dbReference type="RefSeq" id="WP_133514479.1">
    <property type="nucleotide sequence ID" value="NZ_SNWX01000006.1"/>
</dbReference>